<gene>
    <name evidence="2" type="ORF">B0J11DRAFT_515200</name>
</gene>
<dbReference type="EMBL" id="JAGMWT010000001">
    <property type="protein sequence ID" value="KAH7138742.1"/>
    <property type="molecule type" value="Genomic_DNA"/>
</dbReference>
<dbReference type="AlphaFoldDB" id="A0A9P9EJR2"/>
<dbReference type="Proteomes" id="UP000700596">
    <property type="component" value="Unassembled WGS sequence"/>
</dbReference>
<organism evidence="2 3">
    <name type="scientific">Dendryphion nanum</name>
    <dbReference type="NCBI Taxonomy" id="256645"/>
    <lineage>
        <taxon>Eukaryota</taxon>
        <taxon>Fungi</taxon>
        <taxon>Dikarya</taxon>
        <taxon>Ascomycota</taxon>
        <taxon>Pezizomycotina</taxon>
        <taxon>Dothideomycetes</taxon>
        <taxon>Pleosporomycetidae</taxon>
        <taxon>Pleosporales</taxon>
        <taxon>Torulaceae</taxon>
        <taxon>Dendryphion</taxon>
    </lineage>
</organism>
<feature type="region of interest" description="Disordered" evidence="1">
    <location>
        <begin position="41"/>
        <end position="61"/>
    </location>
</feature>
<proteinExistence type="predicted"/>
<evidence type="ECO:0000256" key="1">
    <source>
        <dbReference type="SAM" id="MobiDB-lite"/>
    </source>
</evidence>
<comment type="caution">
    <text evidence="2">The sequence shown here is derived from an EMBL/GenBank/DDBJ whole genome shotgun (WGS) entry which is preliminary data.</text>
</comment>
<keyword evidence="3" id="KW-1185">Reference proteome</keyword>
<evidence type="ECO:0000313" key="3">
    <source>
        <dbReference type="Proteomes" id="UP000700596"/>
    </source>
</evidence>
<reference evidence="2" key="1">
    <citation type="journal article" date="2021" name="Nat. Commun.">
        <title>Genetic determinants of endophytism in the Arabidopsis root mycobiome.</title>
        <authorList>
            <person name="Mesny F."/>
            <person name="Miyauchi S."/>
            <person name="Thiergart T."/>
            <person name="Pickel B."/>
            <person name="Atanasova L."/>
            <person name="Karlsson M."/>
            <person name="Huettel B."/>
            <person name="Barry K.W."/>
            <person name="Haridas S."/>
            <person name="Chen C."/>
            <person name="Bauer D."/>
            <person name="Andreopoulos W."/>
            <person name="Pangilinan J."/>
            <person name="LaButti K."/>
            <person name="Riley R."/>
            <person name="Lipzen A."/>
            <person name="Clum A."/>
            <person name="Drula E."/>
            <person name="Henrissat B."/>
            <person name="Kohler A."/>
            <person name="Grigoriev I.V."/>
            <person name="Martin F.M."/>
            <person name="Hacquard S."/>
        </authorList>
    </citation>
    <scope>NUCLEOTIDE SEQUENCE</scope>
    <source>
        <strain evidence="2">MPI-CAGE-CH-0243</strain>
    </source>
</reference>
<evidence type="ECO:0000313" key="2">
    <source>
        <dbReference type="EMBL" id="KAH7138742.1"/>
    </source>
</evidence>
<name>A0A9P9EJR2_9PLEO</name>
<feature type="compositionally biased region" description="Low complexity" evidence="1">
    <location>
        <begin position="41"/>
        <end position="60"/>
    </location>
</feature>
<protein>
    <submittedName>
        <fullName evidence="2">Uncharacterized protein</fullName>
    </submittedName>
</protein>
<accession>A0A9P9EJR2</accession>
<dbReference type="OrthoDB" id="10609076at2759"/>
<sequence>MSDARTFTVHGQVSDSSGRLLVGYIVEAYDVDLRHEQLLGQAKTAPSSSQTSSPPQGTYSITYSSASFRRSEKGTADLRVKVFPPICPPGTPREPTAVSEILFNAPVDAVVDLVVVSVAGKTPCEFDLLVQDIKPLLDGVGFEDLVEDDTHKDITFLAGETAQDADKIRDLAGAFKAAISAPKAGISAELFYGIYRQNLPSDPKALVTLNIDAIMEALEKSIDENLINQRTSKELSAIRTSFYNLISKLSLSDPENPGKPSALQDLLFSSNIKQPQHFLDAFANHEGPVEDFWKKLEADPEFKGKTGSIQFGLQLGLLTLNHAPLLKELQARKQNGGITSVRDLAAYSEKTWLGILQKPEIGVPDIVTGVDQTAKIKKMATAITNLLEDVFPTPFVAARFSDSDDDTTYGPLETKPDLATFFKANPTFDLKTTRLTEYLTFPSSTLEGVKNTVALKNTVRAIQRLYAVAPRYAQMRPLVANGLTSSLQISKMGRTAFQLRYADTLGGEAEALHVYERARKTNAAASSLLMDFGFAGSKVFPAGIWKGTWALLDVDKRVPDLETLFGGLDMCVCDGCRYVGFIFISSFPSHTGSLAWLPFLKINTVR</sequence>